<dbReference type="PRINTS" id="PR00081">
    <property type="entry name" value="GDHRDH"/>
</dbReference>
<proteinExistence type="inferred from homology"/>
<comment type="similarity">
    <text evidence="1">Belongs to the short-chain dehydrogenases/reductases (SDR) family.</text>
</comment>
<dbReference type="GO" id="GO:0047936">
    <property type="term" value="F:glucose 1-dehydrogenase [NAD(P)+] activity"/>
    <property type="evidence" value="ECO:0007669"/>
    <property type="project" value="UniProtKB-EC"/>
</dbReference>
<comment type="caution">
    <text evidence="3">The sequence shown here is derived from an EMBL/GenBank/DDBJ whole genome shotgun (WGS) entry which is preliminary data.</text>
</comment>
<dbReference type="EMBL" id="JAGKTC010000001">
    <property type="protein sequence ID" value="MBP3983476.1"/>
    <property type="molecule type" value="Genomic_DNA"/>
</dbReference>
<name>A0A941ASE8_9GAMM</name>
<dbReference type="InterPro" id="IPR002347">
    <property type="entry name" value="SDR_fam"/>
</dbReference>
<dbReference type="NCBIfam" id="NF005559">
    <property type="entry name" value="PRK07231.1"/>
    <property type="match status" value="1"/>
</dbReference>
<dbReference type="Pfam" id="PF13561">
    <property type="entry name" value="adh_short_C2"/>
    <property type="match status" value="1"/>
</dbReference>
<reference evidence="3" key="2">
    <citation type="submission" date="2021-03" db="EMBL/GenBank/DDBJ databases">
        <authorList>
            <person name="Cao W."/>
        </authorList>
    </citation>
    <scope>NUCLEOTIDE SEQUENCE</scope>
    <source>
        <strain evidence="3">110414</strain>
    </source>
</reference>
<protein>
    <submittedName>
        <fullName evidence="3">Glucose 1-dehydrogenase</fullName>
        <ecNumber evidence="3">1.1.1.47</ecNumber>
    </submittedName>
</protein>
<dbReference type="RefSeq" id="WP_210535323.1">
    <property type="nucleotide sequence ID" value="NZ_JAGKTC010000001.1"/>
</dbReference>
<dbReference type="InterPro" id="IPR036291">
    <property type="entry name" value="NAD(P)-bd_dom_sf"/>
</dbReference>
<dbReference type="PANTHER" id="PTHR24321:SF8">
    <property type="entry name" value="ESTRADIOL 17-BETA-DEHYDROGENASE 8-RELATED"/>
    <property type="match status" value="1"/>
</dbReference>
<dbReference type="Gene3D" id="3.40.50.720">
    <property type="entry name" value="NAD(P)-binding Rossmann-like Domain"/>
    <property type="match status" value="1"/>
</dbReference>
<sequence length="257" mass="27186">MNRVHGKVCIVTGAALGIGRACALRLAEEGAKVALFDMRDAEGEALAAELRARGHEATYWTVDVSRETEVSAAMVAVAARFGGVHVLVNNAGIAGANKPTHELSEAEWDRVQAVNVKGVFLCTKHAIAHMRRAGQGSIVNLSSIYGLVGAADVPPYHASKGAVRLMSKNDALIYAGDRIRVNSVHPGFIRTPMVEAHLRDSGAQDLEAAVAEVGRLHPLGHMGEADDIAWGVVYLASDESKFVTGAELVIDGGYTAR</sequence>
<dbReference type="AlphaFoldDB" id="A0A941ASE8"/>
<evidence type="ECO:0000313" key="4">
    <source>
        <dbReference type="Proteomes" id="UP000673447"/>
    </source>
</evidence>
<evidence type="ECO:0000256" key="2">
    <source>
        <dbReference type="ARBA" id="ARBA00023002"/>
    </source>
</evidence>
<reference evidence="3" key="1">
    <citation type="journal article" date="2016" name="Int. J. Syst. Evol. Microbiol.">
        <title>Pseudoxanthomonas helianthi sp. nov., isolated from roots of Jerusalem artichoke (Helianthus tuberosus).</title>
        <authorList>
            <person name="Kittiwongwattana C."/>
            <person name="Thawai C."/>
        </authorList>
    </citation>
    <scope>NUCLEOTIDE SEQUENCE</scope>
    <source>
        <strain evidence="3">110414</strain>
    </source>
</reference>
<gene>
    <name evidence="3" type="ORF">J5837_03480</name>
</gene>
<dbReference type="PRINTS" id="PR00080">
    <property type="entry name" value="SDRFAMILY"/>
</dbReference>
<keyword evidence="4" id="KW-1185">Reference proteome</keyword>
<accession>A0A941ASE8</accession>
<keyword evidence="2 3" id="KW-0560">Oxidoreductase</keyword>
<evidence type="ECO:0000313" key="3">
    <source>
        <dbReference type="EMBL" id="MBP3983476.1"/>
    </source>
</evidence>
<dbReference type="SUPFAM" id="SSF51735">
    <property type="entry name" value="NAD(P)-binding Rossmann-fold domains"/>
    <property type="match status" value="1"/>
</dbReference>
<dbReference type="FunFam" id="3.40.50.720:FF:000084">
    <property type="entry name" value="Short-chain dehydrogenase reductase"/>
    <property type="match status" value="1"/>
</dbReference>
<dbReference type="PANTHER" id="PTHR24321">
    <property type="entry name" value="DEHYDROGENASES, SHORT CHAIN"/>
    <property type="match status" value="1"/>
</dbReference>
<dbReference type="EC" id="1.1.1.47" evidence="3"/>
<evidence type="ECO:0000256" key="1">
    <source>
        <dbReference type="ARBA" id="ARBA00006484"/>
    </source>
</evidence>
<organism evidence="3 4">
    <name type="scientific">Pseudoxanthomonas helianthi</name>
    <dbReference type="NCBI Taxonomy" id="1453541"/>
    <lineage>
        <taxon>Bacteria</taxon>
        <taxon>Pseudomonadati</taxon>
        <taxon>Pseudomonadota</taxon>
        <taxon>Gammaproteobacteria</taxon>
        <taxon>Lysobacterales</taxon>
        <taxon>Lysobacteraceae</taxon>
        <taxon>Pseudoxanthomonas</taxon>
    </lineage>
</organism>
<dbReference type="Proteomes" id="UP000673447">
    <property type="component" value="Unassembled WGS sequence"/>
</dbReference>